<proteinExistence type="predicted"/>
<dbReference type="EMBL" id="CAEZUE010000042">
    <property type="protein sequence ID" value="CAB4589665.1"/>
    <property type="molecule type" value="Genomic_DNA"/>
</dbReference>
<sequence>MLSVVRGQAIIEFPARPDDATSVHRANRDFAVKGAKPRQLFQDIGARQHAVDPGQGEAAHQALEERVAVSHSERVVA</sequence>
<accession>A0A6J6FRK7</accession>
<organism evidence="2">
    <name type="scientific">freshwater metagenome</name>
    <dbReference type="NCBI Taxonomy" id="449393"/>
    <lineage>
        <taxon>unclassified sequences</taxon>
        <taxon>metagenomes</taxon>
        <taxon>ecological metagenomes</taxon>
    </lineage>
</organism>
<feature type="compositionally biased region" description="Basic and acidic residues" evidence="1">
    <location>
        <begin position="62"/>
        <end position="77"/>
    </location>
</feature>
<reference evidence="2" key="1">
    <citation type="submission" date="2020-05" db="EMBL/GenBank/DDBJ databases">
        <authorList>
            <person name="Chiriac C."/>
            <person name="Salcher M."/>
            <person name="Ghai R."/>
            <person name="Kavagutti S V."/>
        </authorList>
    </citation>
    <scope>NUCLEOTIDE SEQUENCE</scope>
</reference>
<feature type="region of interest" description="Disordered" evidence="1">
    <location>
        <begin position="50"/>
        <end position="77"/>
    </location>
</feature>
<evidence type="ECO:0000313" key="2">
    <source>
        <dbReference type="EMBL" id="CAB4589665.1"/>
    </source>
</evidence>
<gene>
    <name evidence="2" type="ORF">UFOPK1788_00453</name>
</gene>
<dbReference type="AlphaFoldDB" id="A0A6J6FRK7"/>
<evidence type="ECO:0000256" key="1">
    <source>
        <dbReference type="SAM" id="MobiDB-lite"/>
    </source>
</evidence>
<name>A0A6J6FRK7_9ZZZZ</name>
<protein>
    <submittedName>
        <fullName evidence="2">Unannotated protein</fullName>
    </submittedName>
</protein>